<evidence type="ECO:0000313" key="1">
    <source>
        <dbReference type="EMBL" id="GFQ92371.1"/>
    </source>
</evidence>
<dbReference type="EMBL" id="BMAO01033870">
    <property type="protein sequence ID" value="GFQ92371.1"/>
    <property type="molecule type" value="Genomic_DNA"/>
</dbReference>
<comment type="caution">
    <text evidence="1">The sequence shown here is derived from an EMBL/GenBank/DDBJ whole genome shotgun (WGS) entry which is preliminary data.</text>
</comment>
<protein>
    <submittedName>
        <fullName evidence="1">Uncharacterized protein</fullName>
    </submittedName>
</protein>
<sequence>MFQCTHGILNNVHMEDLKLGQQALLPTTIYHANEAAQSSPKSPFPDVSLRHTACLLQSHPSPLPELLIRRWVARSSITHEEVRES</sequence>
<gene>
    <name evidence="1" type="primary">AVEN_136565_1</name>
    <name evidence="1" type="ORF">TNCT_98121</name>
</gene>
<accession>A0A8X6L1V0</accession>
<dbReference type="AlphaFoldDB" id="A0A8X6L1V0"/>
<organism evidence="1 2">
    <name type="scientific">Trichonephila clavata</name>
    <name type="common">Joro spider</name>
    <name type="synonym">Nephila clavata</name>
    <dbReference type="NCBI Taxonomy" id="2740835"/>
    <lineage>
        <taxon>Eukaryota</taxon>
        <taxon>Metazoa</taxon>
        <taxon>Ecdysozoa</taxon>
        <taxon>Arthropoda</taxon>
        <taxon>Chelicerata</taxon>
        <taxon>Arachnida</taxon>
        <taxon>Araneae</taxon>
        <taxon>Araneomorphae</taxon>
        <taxon>Entelegynae</taxon>
        <taxon>Araneoidea</taxon>
        <taxon>Nephilidae</taxon>
        <taxon>Trichonephila</taxon>
    </lineage>
</organism>
<evidence type="ECO:0000313" key="2">
    <source>
        <dbReference type="Proteomes" id="UP000887116"/>
    </source>
</evidence>
<dbReference type="OrthoDB" id="10507233at2759"/>
<dbReference type="Proteomes" id="UP000887116">
    <property type="component" value="Unassembled WGS sequence"/>
</dbReference>
<proteinExistence type="predicted"/>
<keyword evidence="2" id="KW-1185">Reference proteome</keyword>
<reference evidence="1" key="1">
    <citation type="submission" date="2020-07" db="EMBL/GenBank/DDBJ databases">
        <title>Multicomponent nature underlies the extraordinary mechanical properties of spider dragline silk.</title>
        <authorList>
            <person name="Kono N."/>
            <person name="Nakamura H."/>
            <person name="Mori M."/>
            <person name="Yoshida Y."/>
            <person name="Ohtoshi R."/>
            <person name="Malay A.D."/>
            <person name="Moran D.A.P."/>
            <person name="Tomita M."/>
            <person name="Numata K."/>
            <person name="Arakawa K."/>
        </authorList>
    </citation>
    <scope>NUCLEOTIDE SEQUENCE</scope>
</reference>
<name>A0A8X6L1V0_TRICU</name>